<evidence type="ECO:0000313" key="2">
    <source>
        <dbReference type="Proteomes" id="UP000053676"/>
    </source>
</evidence>
<keyword evidence="2" id="KW-1185">Reference proteome</keyword>
<gene>
    <name evidence="1" type="ORF">NECAME_08366</name>
</gene>
<protein>
    <submittedName>
        <fullName evidence="1">Uncharacterized protein</fullName>
    </submittedName>
</protein>
<accession>W2TKC3</accession>
<evidence type="ECO:0000313" key="1">
    <source>
        <dbReference type="EMBL" id="ETN81621.1"/>
    </source>
</evidence>
<dbReference type="EMBL" id="KI658676">
    <property type="protein sequence ID" value="ETN81621.1"/>
    <property type="molecule type" value="Genomic_DNA"/>
</dbReference>
<dbReference type="KEGG" id="nai:NECAME_08366"/>
<dbReference type="Proteomes" id="UP000053676">
    <property type="component" value="Unassembled WGS sequence"/>
</dbReference>
<reference evidence="2" key="1">
    <citation type="journal article" date="2014" name="Nat. Genet.">
        <title>Genome of the human hookworm Necator americanus.</title>
        <authorList>
            <person name="Tang Y.T."/>
            <person name="Gao X."/>
            <person name="Rosa B.A."/>
            <person name="Abubucker S."/>
            <person name="Hallsworth-Pepin K."/>
            <person name="Martin J."/>
            <person name="Tyagi R."/>
            <person name="Heizer E."/>
            <person name="Zhang X."/>
            <person name="Bhonagiri-Palsikar V."/>
            <person name="Minx P."/>
            <person name="Warren W.C."/>
            <person name="Wang Q."/>
            <person name="Zhan B."/>
            <person name="Hotez P.J."/>
            <person name="Sternberg P.W."/>
            <person name="Dougall A."/>
            <person name="Gaze S.T."/>
            <person name="Mulvenna J."/>
            <person name="Sotillo J."/>
            <person name="Ranganathan S."/>
            <person name="Rabelo E.M."/>
            <person name="Wilson R.K."/>
            <person name="Felgner P.L."/>
            <person name="Bethony J."/>
            <person name="Hawdon J.M."/>
            <person name="Gasser R.B."/>
            <person name="Loukas A."/>
            <person name="Mitreva M."/>
        </authorList>
    </citation>
    <scope>NUCLEOTIDE SEQUENCE [LARGE SCALE GENOMIC DNA]</scope>
</reference>
<dbReference type="AlphaFoldDB" id="W2TKC3"/>
<name>W2TKC3_NECAM</name>
<sequence>MSSCCPLAPSGKALTAGERPANVCVPPAASRTPSVCLTLTGGRAQRGRWGGRLLCADHQFSFLATVRGCSLAHLDQSNAGSPFWRKTINICLFKAILSLEQLNVIAHSVKGRFTAYGFIIKQARP</sequence>
<proteinExistence type="predicted"/>
<organism evidence="1 2">
    <name type="scientific">Necator americanus</name>
    <name type="common">Human hookworm</name>
    <dbReference type="NCBI Taxonomy" id="51031"/>
    <lineage>
        <taxon>Eukaryota</taxon>
        <taxon>Metazoa</taxon>
        <taxon>Ecdysozoa</taxon>
        <taxon>Nematoda</taxon>
        <taxon>Chromadorea</taxon>
        <taxon>Rhabditida</taxon>
        <taxon>Rhabditina</taxon>
        <taxon>Rhabditomorpha</taxon>
        <taxon>Strongyloidea</taxon>
        <taxon>Ancylostomatidae</taxon>
        <taxon>Bunostominae</taxon>
        <taxon>Necator</taxon>
    </lineage>
</organism>